<sequence length="82" mass="9036">MAEEEEFYRITEDEAQGEPRAKRRRKRHLGAVAGRDCGSDRATSGGRGELSPRSAKNVSVGDALCHNSRWLVGWRPVAAANQ</sequence>
<evidence type="ECO:0000313" key="2">
    <source>
        <dbReference type="EMBL" id="KAG2394293.1"/>
    </source>
</evidence>
<protein>
    <submittedName>
        <fullName evidence="2">Uncharacterized protein</fullName>
    </submittedName>
</protein>
<dbReference type="AlphaFoldDB" id="A0A8T0K6S8"/>
<dbReference type="EMBL" id="JABFOF010000006">
    <property type="protein sequence ID" value="KAG2394293.1"/>
    <property type="molecule type" value="Genomic_DNA"/>
</dbReference>
<accession>A0A8T0K6S8</accession>
<evidence type="ECO:0000313" key="3">
    <source>
        <dbReference type="Proteomes" id="UP000743370"/>
    </source>
</evidence>
<comment type="caution">
    <text evidence="2">The sequence shown here is derived from an EMBL/GenBank/DDBJ whole genome shotgun (WGS) entry which is preliminary data.</text>
</comment>
<proteinExistence type="predicted"/>
<feature type="region of interest" description="Disordered" evidence="1">
    <location>
        <begin position="1"/>
        <end position="58"/>
    </location>
</feature>
<gene>
    <name evidence="2" type="ORF">HKW66_Vig0183300</name>
</gene>
<evidence type="ECO:0000256" key="1">
    <source>
        <dbReference type="SAM" id="MobiDB-lite"/>
    </source>
</evidence>
<organism evidence="2 3">
    <name type="scientific">Phaseolus angularis</name>
    <name type="common">Azuki bean</name>
    <name type="synonym">Vigna angularis</name>
    <dbReference type="NCBI Taxonomy" id="3914"/>
    <lineage>
        <taxon>Eukaryota</taxon>
        <taxon>Viridiplantae</taxon>
        <taxon>Streptophyta</taxon>
        <taxon>Embryophyta</taxon>
        <taxon>Tracheophyta</taxon>
        <taxon>Spermatophyta</taxon>
        <taxon>Magnoliopsida</taxon>
        <taxon>eudicotyledons</taxon>
        <taxon>Gunneridae</taxon>
        <taxon>Pentapetalae</taxon>
        <taxon>rosids</taxon>
        <taxon>fabids</taxon>
        <taxon>Fabales</taxon>
        <taxon>Fabaceae</taxon>
        <taxon>Papilionoideae</taxon>
        <taxon>50 kb inversion clade</taxon>
        <taxon>NPAAA clade</taxon>
        <taxon>indigoferoid/millettioid clade</taxon>
        <taxon>Phaseoleae</taxon>
        <taxon>Vigna</taxon>
    </lineage>
</organism>
<feature type="compositionally biased region" description="Basic and acidic residues" evidence="1">
    <location>
        <begin position="7"/>
        <end position="20"/>
    </location>
</feature>
<name>A0A8T0K6S8_PHAAN</name>
<reference evidence="2 3" key="1">
    <citation type="submission" date="2020-05" db="EMBL/GenBank/DDBJ databases">
        <title>Vigna angularis (adzuki bean) Var. LongXiaoDou No. 4 denovo assembly.</title>
        <authorList>
            <person name="Xiang H."/>
        </authorList>
    </citation>
    <scope>NUCLEOTIDE SEQUENCE [LARGE SCALE GENOMIC DNA]</scope>
    <source>
        <tissue evidence="2">Leaf</tissue>
    </source>
</reference>
<dbReference type="Proteomes" id="UP000743370">
    <property type="component" value="Unassembled WGS sequence"/>
</dbReference>